<sequence>MFIAKPFTEFAYFQRQSIAVIRLASPDITLGLQGLQQPAYGGAVQPALLSQLRGAGPAIEAVQAIDQCQTPHQTAHGFVFGLAHG</sequence>
<proteinExistence type="predicted"/>
<evidence type="ECO:0000313" key="2">
    <source>
        <dbReference type="Proteomes" id="UP000379480"/>
    </source>
</evidence>
<dbReference type="EMBL" id="CABVHY010000001">
    <property type="protein sequence ID" value="VVN69124.1"/>
    <property type="molecule type" value="Genomic_DNA"/>
</dbReference>
<dbReference type="Proteomes" id="UP000379480">
    <property type="component" value="Unassembled WGS sequence"/>
</dbReference>
<evidence type="ECO:0000313" key="1">
    <source>
        <dbReference type="EMBL" id="VVN69124.1"/>
    </source>
</evidence>
<reference evidence="1 2" key="1">
    <citation type="submission" date="2019-09" db="EMBL/GenBank/DDBJ databases">
        <authorList>
            <person name="Chandra G."/>
            <person name="Truman W A."/>
        </authorList>
    </citation>
    <scope>NUCLEOTIDE SEQUENCE [LARGE SCALE GENOMIC DNA]</scope>
    <source>
        <strain evidence="1">PS723</strain>
    </source>
</reference>
<organism evidence="1 2">
    <name type="scientific">Pseudomonas fluorescens</name>
    <dbReference type="NCBI Taxonomy" id="294"/>
    <lineage>
        <taxon>Bacteria</taxon>
        <taxon>Pseudomonadati</taxon>
        <taxon>Pseudomonadota</taxon>
        <taxon>Gammaproteobacteria</taxon>
        <taxon>Pseudomonadales</taxon>
        <taxon>Pseudomonadaceae</taxon>
        <taxon>Pseudomonas</taxon>
    </lineage>
</organism>
<dbReference type="AlphaFoldDB" id="A0A5E6ZWR4"/>
<accession>A0A5E6ZWR4</accession>
<protein>
    <submittedName>
        <fullName evidence="1">Uncharacterized protein</fullName>
    </submittedName>
</protein>
<name>A0A5E6ZWR4_PSEFL</name>
<gene>
    <name evidence="1" type="ORF">PS723_00293</name>
</gene>